<comment type="subunit">
    <text evidence="2 10">Monomer.</text>
</comment>
<dbReference type="PRINTS" id="PR00983">
    <property type="entry name" value="TRNASYNTHCYS"/>
</dbReference>
<dbReference type="EMBL" id="SOZD01000003">
    <property type="protein sequence ID" value="TFF22844.1"/>
    <property type="molecule type" value="Genomic_DNA"/>
</dbReference>
<dbReference type="RefSeq" id="WP_134762453.1">
    <property type="nucleotide sequence ID" value="NZ_SOZD01000003.1"/>
</dbReference>
<feature type="binding site" evidence="10">
    <location>
        <position position="44"/>
    </location>
    <ligand>
        <name>Zn(2+)</name>
        <dbReference type="ChEBI" id="CHEBI:29105"/>
    </ligand>
</feature>
<dbReference type="SUPFAM" id="SSF52374">
    <property type="entry name" value="Nucleotidylyl transferase"/>
    <property type="match status" value="1"/>
</dbReference>
<dbReference type="PANTHER" id="PTHR10890:SF3">
    <property type="entry name" value="CYSTEINE--TRNA LIGASE, CYTOPLASMIC"/>
    <property type="match status" value="1"/>
</dbReference>
<dbReference type="GO" id="GO:0008270">
    <property type="term" value="F:zinc ion binding"/>
    <property type="evidence" value="ECO:0007669"/>
    <property type="project" value="UniProtKB-UniRule"/>
</dbReference>
<accession>A0A4Y8RIM6</accession>
<dbReference type="AlphaFoldDB" id="A0A4Y8RIM6"/>
<dbReference type="Gene3D" id="3.40.50.620">
    <property type="entry name" value="HUPs"/>
    <property type="match status" value="1"/>
</dbReference>
<organism evidence="12 13">
    <name type="scientific">Jiella endophytica</name>
    <dbReference type="NCBI Taxonomy" id="2558362"/>
    <lineage>
        <taxon>Bacteria</taxon>
        <taxon>Pseudomonadati</taxon>
        <taxon>Pseudomonadota</taxon>
        <taxon>Alphaproteobacteria</taxon>
        <taxon>Hyphomicrobiales</taxon>
        <taxon>Aurantimonadaceae</taxon>
        <taxon>Jiella</taxon>
    </lineage>
</organism>
<feature type="binding site" evidence="10">
    <location>
        <position position="237"/>
    </location>
    <ligand>
        <name>Zn(2+)</name>
        <dbReference type="ChEBI" id="CHEBI:29105"/>
    </ligand>
</feature>
<feature type="binding site" evidence="10">
    <location>
        <position position="266"/>
    </location>
    <ligand>
        <name>Zn(2+)</name>
        <dbReference type="ChEBI" id="CHEBI:29105"/>
    </ligand>
</feature>
<dbReference type="PANTHER" id="PTHR10890">
    <property type="entry name" value="CYSTEINYL-TRNA SYNTHETASE"/>
    <property type="match status" value="1"/>
</dbReference>
<dbReference type="SUPFAM" id="SSF47323">
    <property type="entry name" value="Anticodon-binding domain of a subclass of class I aminoacyl-tRNA synthetases"/>
    <property type="match status" value="1"/>
</dbReference>
<gene>
    <name evidence="10" type="primary">cysS</name>
    <name evidence="12" type="ORF">E3C22_10285</name>
</gene>
<feature type="binding site" evidence="10">
    <location>
        <position position="262"/>
    </location>
    <ligand>
        <name>Zn(2+)</name>
        <dbReference type="ChEBI" id="CHEBI:29105"/>
    </ligand>
</feature>
<comment type="catalytic activity">
    <reaction evidence="10">
        <text>tRNA(Cys) + L-cysteine + ATP = L-cysteinyl-tRNA(Cys) + AMP + diphosphate</text>
        <dbReference type="Rhea" id="RHEA:17773"/>
        <dbReference type="Rhea" id="RHEA-COMP:9661"/>
        <dbReference type="Rhea" id="RHEA-COMP:9679"/>
        <dbReference type="ChEBI" id="CHEBI:30616"/>
        <dbReference type="ChEBI" id="CHEBI:33019"/>
        <dbReference type="ChEBI" id="CHEBI:35235"/>
        <dbReference type="ChEBI" id="CHEBI:78442"/>
        <dbReference type="ChEBI" id="CHEBI:78517"/>
        <dbReference type="ChEBI" id="CHEBI:456215"/>
        <dbReference type="EC" id="6.1.1.16"/>
    </reaction>
</comment>
<proteinExistence type="inferred from homology"/>
<dbReference type="OrthoDB" id="9815130at2"/>
<keyword evidence="4 10" id="KW-0479">Metal-binding</keyword>
<evidence type="ECO:0000256" key="6">
    <source>
        <dbReference type="ARBA" id="ARBA00022833"/>
    </source>
</evidence>
<feature type="domain" description="tRNA synthetases class I catalytic" evidence="11">
    <location>
        <begin position="36"/>
        <end position="349"/>
    </location>
</feature>
<name>A0A4Y8RIM6_9HYPH</name>
<keyword evidence="3 10" id="KW-0436">Ligase</keyword>
<dbReference type="EC" id="6.1.1.16" evidence="10"/>
<dbReference type="NCBIfam" id="TIGR00435">
    <property type="entry name" value="cysS"/>
    <property type="match status" value="1"/>
</dbReference>
<keyword evidence="6 10" id="KW-0862">Zinc</keyword>
<feature type="short sequence motif" description="'HIGH' region" evidence="10">
    <location>
        <begin position="46"/>
        <end position="56"/>
    </location>
</feature>
<dbReference type="InterPro" id="IPR014729">
    <property type="entry name" value="Rossmann-like_a/b/a_fold"/>
</dbReference>
<dbReference type="Pfam" id="PF01406">
    <property type="entry name" value="tRNA-synt_1e"/>
    <property type="match status" value="1"/>
</dbReference>
<evidence type="ECO:0000259" key="11">
    <source>
        <dbReference type="Pfam" id="PF01406"/>
    </source>
</evidence>
<comment type="caution">
    <text evidence="12">The sequence shown here is derived from an EMBL/GenBank/DDBJ whole genome shotgun (WGS) entry which is preliminary data.</text>
</comment>
<feature type="short sequence motif" description="'KMSKS' region" evidence="10">
    <location>
        <begin position="295"/>
        <end position="299"/>
    </location>
</feature>
<reference evidence="12 13" key="1">
    <citation type="submission" date="2019-03" db="EMBL/GenBank/DDBJ databases">
        <title>Jiella endophytica sp. nov., a novel endophytic bacterium isolated from root of Ficus microcarpa Linn. f.</title>
        <authorList>
            <person name="Tuo L."/>
        </authorList>
    </citation>
    <scope>NUCLEOTIDE SEQUENCE [LARGE SCALE GENOMIC DNA]</scope>
    <source>
        <strain evidence="12 13">CBS5Q-3</strain>
    </source>
</reference>
<evidence type="ECO:0000256" key="2">
    <source>
        <dbReference type="ARBA" id="ARBA00011245"/>
    </source>
</evidence>
<evidence type="ECO:0000256" key="1">
    <source>
        <dbReference type="ARBA" id="ARBA00005594"/>
    </source>
</evidence>
<evidence type="ECO:0000256" key="5">
    <source>
        <dbReference type="ARBA" id="ARBA00022741"/>
    </source>
</evidence>
<comment type="similarity">
    <text evidence="1 10">Belongs to the class-I aminoacyl-tRNA synthetase family.</text>
</comment>
<dbReference type="GO" id="GO:0004817">
    <property type="term" value="F:cysteine-tRNA ligase activity"/>
    <property type="evidence" value="ECO:0007669"/>
    <property type="project" value="UniProtKB-UniRule"/>
</dbReference>
<keyword evidence="8 10" id="KW-0648">Protein biosynthesis</keyword>
<sequence>MTDDGFRGLRLHNTLTRTKEEFRPLDWRDGGPSEAERRVRMYVCGPTVYDYAHIGNARPAIVFDVLYRLLRHLYGAEHVTYVRNITDVDDKINARAARDFPGLPLNEAIARVTSTTADQYHADVAALGCLEPSFEPRATAYVQRGDGHDMIAMIETLIAKGHAYEAGGEVLFDVTSMADYGKLSNRKLEDQKAGARIAVDSHKKNPGDFVLWKLSSPEEPGWESPWGRGRPGWHLECSVMSEALLGETFDIHGGGLDLIFPHHENEIAQSRCAHGGATMAEVWMHNGFLQVEGKKMSKSDGNFFTIRELLETENFGGRAWPGEVLRLAMLMTHYREPIDFSVKRLEEAEELLDGFARASEGAAASAPSQRFVEALSDDLASAAAIAELHQLRRSDPAALVASLDLVGVDLAGFAKRLSEAAAKGQAGLDEASVEAAIAERLALLKAKNFAEADRIRDALAEQGIQLKDGKDPATGERVTTWELRR</sequence>
<dbReference type="Proteomes" id="UP000298179">
    <property type="component" value="Unassembled WGS sequence"/>
</dbReference>
<keyword evidence="5 10" id="KW-0547">Nucleotide-binding</keyword>
<comment type="cofactor">
    <cofactor evidence="10">
        <name>Zn(2+)</name>
        <dbReference type="ChEBI" id="CHEBI:29105"/>
    </cofactor>
    <text evidence="10">Binds 1 zinc ion per subunit.</text>
</comment>
<feature type="binding site" evidence="10">
    <location>
        <position position="298"/>
    </location>
    <ligand>
        <name>ATP</name>
        <dbReference type="ChEBI" id="CHEBI:30616"/>
    </ligand>
</feature>
<dbReference type="InterPro" id="IPR032678">
    <property type="entry name" value="tRNA-synt_1_cat_dom"/>
</dbReference>
<dbReference type="GO" id="GO:0006423">
    <property type="term" value="P:cysteinyl-tRNA aminoacylation"/>
    <property type="evidence" value="ECO:0007669"/>
    <property type="project" value="UniProtKB-UniRule"/>
</dbReference>
<evidence type="ECO:0000256" key="3">
    <source>
        <dbReference type="ARBA" id="ARBA00022598"/>
    </source>
</evidence>
<dbReference type="GO" id="GO:0005829">
    <property type="term" value="C:cytosol"/>
    <property type="evidence" value="ECO:0007669"/>
    <property type="project" value="TreeGrafter"/>
</dbReference>
<protein>
    <recommendedName>
        <fullName evidence="10">Cysteine--tRNA ligase</fullName>
        <ecNumber evidence="10">6.1.1.16</ecNumber>
    </recommendedName>
    <alternativeName>
        <fullName evidence="10">Cysteinyl-tRNA synthetase</fullName>
        <shortName evidence="10">CysRS</shortName>
    </alternativeName>
</protein>
<dbReference type="CDD" id="cd00672">
    <property type="entry name" value="CysRS_core"/>
    <property type="match status" value="1"/>
</dbReference>
<dbReference type="InterPro" id="IPR024909">
    <property type="entry name" value="Cys-tRNA/MSH_ligase"/>
</dbReference>
<comment type="subcellular location">
    <subcellularLocation>
        <location evidence="10">Cytoplasm</location>
    </subcellularLocation>
</comment>
<evidence type="ECO:0000256" key="10">
    <source>
        <dbReference type="HAMAP-Rule" id="MF_00041"/>
    </source>
</evidence>
<evidence type="ECO:0000256" key="4">
    <source>
        <dbReference type="ARBA" id="ARBA00022723"/>
    </source>
</evidence>
<evidence type="ECO:0000256" key="9">
    <source>
        <dbReference type="ARBA" id="ARBA00023146"/>
    </source>
</evidence>
<evidence type="ECO:0000256" key="7">
    <source>
        <dbReference type="ARBA" id="ARBA00022840"/>
    </source>
</evidence>
<dbReference type="HAMAP" id="MF_00041">
    <property type="entry name" value="Cys_tRNA_synth"/>
    <property type="match status" value="1"/>
</dbReference>
<evidence type="ECO:0000256" key="8">
    <source>
        <dbReference type="ARBA" id="ARBA00022917"/>
    </source>
</evidence>
<keyword evidence="7 10" id="KW-0067">ATP-binding</keyword>
<keyword evidence="10" id="KW-0963">Cytoplasm</keyword>
<keyword evidence="13" id="KW-1185">Reference proteome</keyword>
<evidence type="ECO:0000313" key="12">
    <source>
        <dbReference type="EMBL" id="TFF22844.1"/>
    </source>
</evidence>
<dbReference type="GO" id="GO:0005524">
    <property type="term" value="F:ATP binding"/>
    <property type="evidence" value="ECO:0007669"/>
    <property type="project" value="UniProtKB-UniRule"/>
</dbReference>
<keyword evidence="9 10" id="KW-0030">Aminoacyl-tRNA synthetase</keyword>
<dbReference type="InterPro" id="IPR015803">
    <property type="entry name" value="Cys-tRNA-ligase"/>
</dbReference>
<evidence type="ECO:0000313" key="13">
    <source>
        <dbReference type="Proteomes" id="UP000298179"/>
    </source>
</evidence>
<dbReference type="InterPro" id="IPR009080">
    <property type="entry name" value="tRNAsynth_Ia_anticodon-bd"/>
</dbReference>